<evidence type="ECO:0000256" key="1">
    <source>
        <dbReference type="SAM" id="MobiDB-lite"/>
    </source>
</evidence>
<evidence type="ECO:0000313" key="3">
    <source>
        <dbReference type="EMBL" id="EGG24740.1"/>
    </source>
</evidence>
<protein>
    <submittedName>
        <fullName evidence="3">Uncharacterized protein</fullName>
    </submittedName>
</protein>
<keyword evidence="4" id="KW-1185">Reference proteome</keyword>
<dbReference type="AlphaFoldDB" id="F4PGA6"/>
<feature type="compositionally biased region" description="Polar residues" evidence="1">
    <location>
        <begin position="353"/>
        <end position="374"/>
    </location>
</feature>
<feature type="transmembrane region" description="Helical" evidence="2">
    <location>
        <begin position="84"/>
        <end position="110"/>
    </location>
</feature>
<feature type="region of interest" description="Disordered" evidence="1">
    <location>
        <begin position="353"/>
        <end position="379"/>
    </location>
</feature>
<feature type="transmembrane region" description="Helical" evidence="2">
    <location>
        <begin position="231"/>
        <end position="250"/>
    </location>
</feature>
<feature type="compositionally biased region" description="Low complexity" evidence="1">
    <location>
        <begin position="398"/>
        <end position="416"/>
    </location>
</feature>
<keyword evidence="2" id="KW-1133">Transmembrane helix</keyword>
<gene>
    <name evidence="3" type="ORF">DFA_02984</name>
</gene>
<feature type="compositionally biased region" description="Low complexity" evidence="1">
    <location>
        <begin position="431"/>
        <end position="459"/>
    </location>
</feature>
<feature type="transmembrane region" description="Helical" evidence="2">
    <location>
        <begin position="166"/>
        <end position="185"/>
    </location>
</feature>
<keyword evidence="2" id="KW-0812">Transmembrane</keyword>
<dbReference type="EMBL" id="GL883006">
    <property type="protein sequence ID" value="EGG24740.1"/>
    <property type="molecule type" value="Genomic_DNA"/>
</dbReference>
<accession>F4PGA6</accession>
<sequence>MAIEGRQLETGILVFAGVTSIICLIKTIHLFKTKRNRSFNRLKEAIHVITTIHSFFLAITQVPTVYANEAWKGQYFPLSLPKWYIAKGCFTSISYTLFSFVFMLLLTYWIGMYQDIFTISKGNLLTRRTKILYFSLLVPILVLSVIHFIGSLTFQVTLKFNTYVNNLSIILLCVIFIGYSLYVLFFEKRVHSPSKKMVLMIARGILVSTTYIILCIFQLPHVEFYIDSTKFGISFLQCVVILEVQLIVYFDWWDLIRGTKPVILARRLKSKICSKLGVGQSNDSTRSSEKTTNRSTSEFETDFTVYQIEHPDENSSARAVPVVEMSVISGMREQEKIGEKTPRHVHHPQILLTESTITDTNSVQSSSEPTTNVETPDLLHQTVSNDSLTNGEKYASFSISNHHNNSTSTTSTSSLTSRRHTSFSPDSSKCNNNNNTVEDENNNNNNNSTTNNVLNTSSSLPPTSSPCCKSLFPSFCFLFNRTNEVGAVQLYRWDQDLERLEGFGLSFYRRLGDELHRSSSSPRDSPNLLIARLSRSPSNYKFK</sequence>
<dbReference type="STRING" id="1054147.F4PGA6"/>
<feature type="transmembrane region" description="Helical" evidence="2">
    <location>
        <begin position="45"/>
        <end position="64"/>
    </location>
</feature>
<feature type="region of interest" description="Disordered" evidence="1">
    <location>
        <begin position="398"/>
        <end position="459"/>
    </location>
</feature>
<feature type="transmembrane region" description="Helical" evidence="2">
    <location>
        <begin position="197"/>
        <end position="219"/>
    </location>
</feature>
<dbReference type="KEGG" id="dfa:DFA_02984"/>
<dbReference type="Proteomes" id="UP000007797">
    <property type="component" value="Unassembled WGS sequence"/>
</dbReference>
<name>F4PGA6_CACFS</name>
<organism evidence="3 4">
    <name type="scientific">Cavenderia fasciculata</name>
    <name type="common">Slime mold</name>
    <name type="synonym">Dictyostelium fasciculatum</name>
    <dbReference type="NCBI Taxonomy" id="261658"/>
    <lineage>
        <taxon>Eukaryota</taxon>
        <taxon>Amoebozoa</taxon>
        <taxon>Evosea</taxon>
        <taxon>Eumycetozoa</taxon>
        <taxon>Dictyostelia</taxon>
        <taxon>Acytosteliales</taxon>
        <taxon>Cavenderiaceae</taxon>
        <taxon>Cavenderia</taxon>
    </lineage>
</organism>
<evidence type="ECO:0000256" key="2">
    <source>
        <dbReference type="SAM" id="Phobius"/>
    </source>
</evidence>
<feature type="transmembrane region" description="Helical" evidence="2">
    <location>
        <begin position="12"/>
        <end position="33"/>
    </location>
</feature>
<feature type="transmembrane region" description="Helical" evidence="2">
    <location>
        <begin position="131"/>
        <end position="154"/>
    </location>
</feature>
<reference evidence="4" key="1">
    <citation type="journal article" date="2011" name="Genome Res.">
        <title>Phylogeny-wide analysis of social amoeba genomes highlights ancient origins for complex intercellular communication.</title>
        <authorList>
            <person name="Heidel A.J."/>
            <person name="Lawal H.M."/>
            <person name="Felder M."/>
            <person name="Schilde C."/>
            <person name="Helps N.R."/>
            <person name="Tunggal B."/>
            <person name="Rivero F."/>
            <person name="John U."/>
            <person name="Schleicher M."/>
            <person name="Eichinger L."/>
            <person name="Platzer M."/>
            <person name="Noegel A.A."/>
            <person name="Schaap P."/>
            <person name="Gloeckner G."/>
        </authorList>
    </citation>
    <scope>NUCLEOTIDE SEQUENCE [LARGE SCALE GENOMIC DNA]</scope>
    <source>
        <strain evidence="4">SH3</strain>
    </source>
</reference>
<dbReference type="RefSeq" id="XP_004362591.1">
    <property type="nucleotide sequence ID" value="XM_004362534.1"/>
</dbReference>
<keyword evidence="2" id="KW-0472">Membrane</keyword>
<evidence type="ECO:0000313" key="4">
    <source>
        <dbReference type="Proteomes" id="UP000007797"/>
    </source>
</evidence>
<proteinExistence type="predicted"/>
<dbReference type="GeneID" id="14876898"/>